<dbReference type="InterPro" id="IPR043502">
    <property type="entry name" value="DNA/RNA_pol_sf"/>
</dbReference>
<name>A0A4W5N2Q2_9TELE</name>
<evidence type="ECO:0000256" key="2">
    <source>
        <dbReference type="ARBA" id="ARBA00012180"/>
    </source>
</evidence>
<accession>A0A4W5N2Q2</accession>
<dbReference type="PROSITE" id="PS50878">
    <property type="entry name" value="RT_POL"/>
    <property type="match status" value="1"/>
</dbReference>
<dbReference type="Pfam" id="PF00078">
    <property type="entry name" value="RVT_1"/>
    <property type="match status" value="1"/>
</dbReference>
<dbReference type="FunFam" id="3.30.70.270:FF:000115">
    <property type="entry name" value="Polyprotein of retroviral origin, putative"/>
    <property type="match status" value="1"/>
</dbReference>
<reference evidence="5" key="3">
    <citation type="submission" date="2025-09" db="UniProtKB">
        <authorList>
            <consortium name="Ensembl"/>
        </authorList>
    </citation>
    <scope>IDENTIFICATION</scope>
</reference>
<reference evidence="5" key="2">
    <citation type="submission" date="2025-08" db="UniProtKB">
        <authorList>
            <consortium name="Ensembl"/>
        </authorList>
    </citation>
    <scope>IDENTIFICATION</scope>
</reference>
<evidence type="ECO:0000256" key="1">
    <source>
        <dbReference type="ARBA" id="ARBA00010879"/>
    </source>
</evidence>
<dbReference type="GeneTree" id="ENSGT01100000263500"/>
<proteinExistence type="inferred from homology"/>
<dbReference type="CDD" id="cd01647">
    <property type="entry name" value="RT_LTR"/>
    <property type="match status" value="1"/>
</dbReference>
<dbReference type="PANTHER" id="PTHR37984">
    <property type="entry name" value="PROTEIN CBG26694"/>
    <property type="match status" value="1"/>
</dbReference>
<dbReference type="PANTHER" id="PTHR37984:SF5">
    <property type="entry name" value="PROTEIN NYNRIN-LIKE"/>
    <property type="match status" value="1"/>
</dbReference>
<comment type="similarity">
    <text evidence="1">Belongs to the beta type-B retroviral polymerase family. HERV class-II K(HML-2) pol subfamily.</text>
</comment>
<dbReference type="GO" id="GO:0004523">
    <property type="term" value="F:RNA-DNA hybrid ribonuclease activity"/>
    <property type="evidence" value="ECO:0007669"/>
    <property type="project" value="UniProtKB-EC"/>
</dbReference>
<dbReference type="STRING" id="62062.ENSHHUP00000043919"/>
<dbReference type="InterPro" id="IPR043128">
    <property type="entry name" value="Rev_trsase/Diguanyl_cyclase"/>
</dbReference>
<dbReference type="InterPro" id="IPR000477">
    <property type="entry name" value="RT_dom"/>
</dbReference>
<protein>
    <recommendedName>
        <fullName evidence="2">ribonuclease H</fullName>
        <ecNumber evidence="2">3.1.26.4</ecNumber>
    </recommendedName>
</protein>
<dbReference type="SUPFAM" id="SSF56672">
    <property type="entry name" value="DNA/RNA polymerases"/>
    <property type="match status" value="1"/>
</dbReference>
<dbReference type="InterPro" id="IPR041577">
    <property type="entry name" value="RT_RNaseH_2"/>
</dbReference>
<evidence type="ECO:0000313" key="5">
    <source>
        <dbReference type="Ensembl" id="ENSHHUP00000043919.1"/>
    </source>
</evidence>
<organism evidence="5 6">
    <name type="scientific">Hucho hucho</name>
    <name type="common">huchen</name>
    <dbReference type="NCBI Taxonomy" id="62062"/>
    <lineage>
        <taxon>Eukaryota</taxon>
        <taxon>Metazoa</taxon>
        <taxon>Chordata</taxon>
        <taxon>Craniata</taxon>
        <taxon>Vertebrata</taxon>
        <taxon>Euteleostomi</taxon>
        <taxon>Actinopterygii</taxon>
        <taxon>Neopterygii</taxon>
        <taxon>Teleostei</taxon>
        <taxon>Protacanthopterygii</taxon>
        <taxon>Salmoniformes</taxon>
        <taxon>Salmonidae</taxon>
        <taxon>Salmoninae</taxon>
        <taxon>Hucho</taxon>
    </lineage>
</organism>
<dbReference type="FunFam" id="3.10.20.370:FF:000001">
    <property type="entry name" value="Retrovirus-related Pol polyprotein from transposon 17.6-like protein"/>
    <property type="match status" value="1"/>
</dbReference>
<evidence type="ECO:0000256" key="3">
    <source>
        <dbReference type="ARBA" id="ARBA00023268"/>
    </source>
</evidence>
<evidence type="ECO:0000259" key="4">
    <source>
        <dbReference type="PROSITE" id="PS50878"/>
    </source>
</evidence>
<reference evidence="6" key="1">
    <citation type="submission" date="2018-06" db="EMBL/GenBank/DDBJ databases">
        <title>Genome assembly of Danube salmon.</title>
        <authorList>
            <person name="Macqueen D.J."/>
            <person name="Gundappa M.K."/>
        </authorList>
    </citation>
    <scope>NUCLEOTIDE SEQUENCE [LARGE SCALE GENOMIC DNA]</scope>
</reference>
<keyword evidence="3" id="KW-0511">Multifunctional enzyme</keyword>
<dbReference type="Pfam" id="PF17919">
    <property type="entry name" value="RT_RNaseH_2"/>
    <property type="match status" value="1"/>
</dbReference>
<dbReference type="Ensembl" id="ENSHHUT00000045563.1">
    <property type="protein sequence ID" value="ENSHHUP00000043919.1"/>
    <property type="gene ID" value="ENSHHUG00000026938.1"/>
</dbReference>
<sequence>MRDEVKYLLENDLAMPSSSPWSSPCILVPKPDGTSRLCTDYRKVNSVTMPDSFPLPRLDDCIDTVGAATYVTKLDLLKGYWQVPLTSRASEIYAFVTPDNFLQYSVMAFGMRNAPATFQRLVNSVLADVPNCSAYLDDLVIYSSEWSDHVNTLREVCERLAAASLTLNLAKCEFGKATVTYLGKKIGHGQVRPVDAQVLAITAFPAPTTRRELRRFLGMVGYYRSFCKKFSAVAAPLTDLLSPARSFVWSPDCQKDFDTAKALLCTTPVLAAPDFERPFKLEVDASTRGAGAVLLQQDKSGVDHPVCYFSRKFNKCQANYATIEQETLALLLALQYFEVYIGSSDCIY</sequence>
<dbReference type="AlphaFoldDB" id="A0A4W5N2Q2"/>
<keyword evidence="6" id="KW-1185">Reference proteome</keyword>
<dbReference type="Gene3D" id="3.10.10.10">
    <property type="entry name" value="HIV Type 1 Reverse Transcriptase, subunit A, domain 1"/>
    <property type="match status" value="1"/>
</dbReference>
<dbReference type="InterPro" id="IPR050951">
    <property type="entry name" value="Retrovirus_Pol_polyprotein"/>
</dbReference>
<dbReference type="Gene3D" id="3.30.70.270">
    <property type="match status" value="2"/>
</dbReference>
<dbReference type="EC" id="3.1.26.4" evidence="2"/>
<dbReference type="Proteomes" id="UP000314982">
    <property type="component" value="Unassembled WGS sequence"/>
</dbReference>
<evidence type="ECO:0000313" key="6">
    <source>
        <dbReference type="Proteomes" id="UP000314982"/>
    </source>
</evidence>
<feature type="domain" description="Reverse transcriptase" evidence="4">
    <location>
        <begin position="9"/>
        <end position="186"/>
    </location>
</feature>